<feature type="compositionally biased region" description="Basic and acidic residues" evidence="11">
    <location>
        <begin position="429"/>
        <end position="443"/>
    </location>
</feature>
<keyword evidence="10 12" id="KW-0472">Membrane</keyword>
<evidence type="ECO:0000259" key="13">
    <source>
        <dbReference type="PROSITE" id="PS50109"/>
    </source>
</evidence>
<evidence type="ECO:0000256" key="12">
    <source>
        <dbReference type="SAM" id="Phobius"/>
    </source>
</evidence>
<dbReference type="Gene3D" id="1.10.287.130">
    <property type="match status" value="1"/>
</dbReference>
<evidence type="ECO:0000313" key="14">
    <source>
        <dbReference type="EMBL" id="GAA3577065.1"/>
    </source>
</evidence>
<evidence type="ECO:0000256" key="1">
    <source>
        <dbReference type="ARBA" id="ARBA00000085"/>
    </source>
</evidence>
<reference evidence="15" key="1">
    <citation type="journal article" date="2019" name="Int. J. Syst. Evol. Microbiol.">
        <title>The Global Catalogue of Microorganisms (GCM) 10K type strain sequencing project: providing services to taxonomists for standard genome sequencing and annotation.</title>
        <authorList>
            <consortium name="The Broad Institute Genomics Platform"/>
            <consortium name="The Broad Institute Genome Sequencing Center for Infectious Disease"/>
            <person name="Wu L."/>
            <person name="Ma J."/>
        </authorList>
    </citation>
    <scope>NUCLEOTIDE SEQUENCE [LARGE SCALE GENOMIC DNA]</scope>
    <source>
        <strain evidence="15">JCM 16540</strain>
    </source>
</reference>
<dbReference type="InterPro" id="IPR036890">
    <property type="entry name" value="HATPase_C_sf"/>
</dbReference>
<evidence type="ECO:0000256" key="5">
    <source>
        <dbReference type="ARBA" id="ARBA00022679"/>
    </source>
</evidence>
<keyword evidence="8 12" id="KW-1133">Transmembrane helix</keyword>
<dbReference type="RefSeq" id="WP_204911180.1">
    <property type="nucleotide sequence ID" value="NZ_BAAAYR010000005.1"/>
</dbReference>
<proteinExistence type="predicted"/>
<name>A0ABP6Y4Y4_9ACTN</name>
<dbReference type="Pfam" id="PF02518">
    <property type="entry name" value="HATPase_c"/>
    <property type="match status" value="1"/>
</dbReference>
<dbReference type="CDD" id="cd00082">
    <property type="entry name" value="HisKA"/>
    <property type="match status" value="1"/>
</dbReference>
<dbReference type="InterPro" id="IPR003661">
    <property type="entry name" value="HisK_dim/P_dom"/>
</dbReference>
<gene>
    <name evidence="14" type="ORF">GCM10022197_37860</name>
</gene>
<evidence type="ECO:0000256" key="9">
    <source>
        <dbReference type="ARBA" id="ARBA00023012"/>
    </source>
</evidence>
<dbReference type="InterPro" id="IPR036097">
    <property type="entry name" value="HisK_dim/P_sf"/>
</dbReference>
<feature type="domain" description="Histidine kinase" evidence="13">
    <location>
        <begin position="199"/>
        <end position="425"/>
    </location>
</feature>
<evidence type="ECO:0000256" key="2">
    <source>
        <dbReference type="ARBA" id="ARBA00004236"/>
    </source>
</evidence>
<keyword evidence="4" id="KW-0597">Phosphoprotein</keyword>
<dbReference type="PRINTS" id="PR00344">
    <property type="entry name" value="BCTRLSENSOR"/>
</dbReference>
<feature type="region of interest" description="Disordered" evidence="11">
    <location>
        <begin position="57"/>
        <end position="78"/>
    </location>
</feature>
<dbReference type="InterPro" id="IPR005467">
    <property type="entry name" value="His_kinase_dom"/>
</dbReference>
<dbReference type="EMBL" id="BAAAYR010000005">
    <property type="protein sequence ID" value="GAA3577065.1"/>
    <property type="molecule type" value="Genomic_DNA"/>
</dbReference>
<dbReference type="InterPro" id="IPR050428">
    <property type="entry name" value="TCS_sensor_his_kinase"/>
</dbReference>
<protein>
    <recommendedName>
        <fullName evidence="3">histidine kinase</fullName>
        <ecNumber evidence="3">2.7.13.3</ecNumber>
    </recommendedName>
</protein>
<dbReference type="GO" id="GO:0016301">
    <property type="term" value="F:kinase activity"/>
    <property type="evidence" value="ECO:0007669"/>
    <property type="project" value="UniProtKB-KW"/>
</dbReference>
<dbReference type="InterPro" id="IPR003594">
    <property type="entry name" value="HATPase_dom"/>
</dbReference>
<feature type="transmembrane region" description="Helical" evidence="12">
    <location>
        <begin position="20"/>
        <end position="41"/>
    </location>
</feature>
<dbReference type="Proteomes" id="UP001500767">
    <property type="component" value="Unassembled WGS sequence"/>
</dbReference>
<evidence type="ECO:0000256" key="7">
    <source>
        <dbReference type="ARBA" id="ARBA00022777"/>
    </source>
</evidence>
<feature type="transmembrane region" description="Helical" evidence="12">
    <location>
        <begin position="156"/>
        <end position="179"/>
    </location>
</feature>
<feature type="compositionally biased region" description="Basic and acidic residues" evidence="11">
    <location>
        <begin position="64"/>
        <end position="76"/>
    </location>
</feature>
<dbReference type="SMART" id="SM00387">
    <property type="entry name" value="HATPase_c"/>
    <property type="match status" value="1"/>
</dbReference>
<keyword evidence="9" id="KW-0902">Two-component regulatory system</keyword>
<comment type="subcellular location">
    <subcellularLocation>
        <location evidence="2">Cell membrane</location>
    </subcellularLocation>
</comment>
<keyword evidence="15" id="KW-1185">Reference proteome</keyword>
<keyword evidence="6 12" id="KW-0812">Transmembrane</keyword>
<dbReference type="PROSITE" id="PS51257">
    <property type="entry name" value="PROKAR_LIPOPROTEIN"/>
    <property type="match status" value="1"/>
</dbReference>
<dbReference type="EC" id="2.7.13.3" evidence="3"/>
<sequence>MSRGRPSEVELRRTAWRIGLQTAGLLLACMLVVAAVLYGSVVRSQEEQLTASLQDAVGTAGTGRDPDHDHDHDLSEPRGGIQYAVLDGRGLRTSTDVPPGLPDLEVLRTVAATHVQDRRTLRLPSGGFEVLTVQRGDDTVQVMASTYEQHQERERILAGLGLAGGAGLVLATLAAAVLARRAVRPMARALAQQRRFVADAGHELRTPLTLLSTRSQLLARRVRDRTTPAEQREQLVERDAAGIVADTTALVAILEDLLTEADDRTPVPQEPVDLADVARSVVASAGAAAQEAGVTLRVEVDPAGPTVVQGAGTALARAVAALVDNAVDHARTRVEVRVARAGRSFVVEVVDDGPGIASDTLPRMFDRFSSDRRPVPETGGDRRHFGLGLALVSEIATRHGGSVTAENRRAPEVGALLRLTVPVAPAGRSTDRPSRHPRTPERP</sequence>
<feature type="region of interest" description="Disordered" evidence="11">
    <location>
        <begin position="421"/>
        <end position="443"/>
    </location>
</feature>
<comment type="caution">
    <text evidence="14">The sequence shown here is derived from an EMBL/GenBank/DDBJ whole genome shotgun (WGS) entry which is preliminary data.</text>
</comment>
<dbReference type="Gene3D" id="3.30.565.10">
    <property type="entry name" value="Histidine kinase-like ATPase, C-terminal domain"/>
    <property type="match status" value="1"/>
</dbReference>
<dbReference type="CDD" id="cd00075">
    <property type="entry name" value="HATPase"/>
    <property type="match status" value="1"/>
</dbReference>
<evidence type="ECO:0000256" key="11">
    <source>
        <dbReference type="SAM" id="MobiDB-lite"/>
    </source>
</evidence>
<comment type="catalytic activity">
    <reaction evidence="1">
        <text>ATP + protein L-histidine = ADP + protein N-phospho-L-histidine.</text>
        <dbReference type="EC" id="2.7.13.3"/>
    </reaction>
</comment>
<evidence type="ECO:0000256" key="10">
    <source>
        <dbReference type="ARBA" id="ARBA00023136"/>
    </source>
</evidence>
<dbReference type="Pfam" id="PF00512">
    <property type="entry name" value="HisKA"/>
    <property type="match status" value="1"/>
</dbReference>
<accession>A0ABP6Y4Y4</accession>
<dbReference type="SMART" id="SM00388">
    <property type="entry name" value="HisKA"/>
    <property type="match status" value="1"/>
</dbReference>
<dbReference type="PANTHER" id="PTHR45436">
    <property type="entry name" value="SENSOR HISTIDINE KINASE YKOH"/>
    <property type="match status" value="1"/>
</dbReference>
<evidence type="ECO:0000313" key="15">
    <source>
        <dbReference type="Proteomes" id="UP001500767"/>
    </source>
</evidence>
<organism evidence="14 15">
    <name type="scientific">Microlunatus spumicola</name>
    <dbReference type="NCBI Taxonomy" id="81499"/>
    <lineage>
        <taxon>Bacteria</taxon>
        <taxon>Bacillati</taxon>
        <taxon>Actinomycetota</taxon>
        <taxon>Actinomycetes</taxon>
        <taxon>Propionibacteriales</taxon>
        <taxon>Propionibacteriaceae</taxon>
        <taxon>Microlunatus</taxon>
    </lineage>
</organism>
<dbReference type="PANTHER" id="PTHR45436:SF5">
    <property type="entry name" value="SENSOR HISTIDINE KINASE TRCS"/>
    <property type="match status" value="1"/>
</dbReference>
<evidence type="ECO:0000256" key="6">
    <source>
        <dbReference type="ARBA" id="ARBA00022692"/>
    </source>
</evidence>
<keyword evidence="7 14" id="KW-0418">Kinase</keyword>
<dbReference type="SUPFAM" id="SSF55874">
    <property type="entry name" value="ATPase domain of HSP90 chaperone/DNA topoisomerase II/histidine kinase"/>
    <property type="match status" value="1"/>
</dbReference>
<evidence type="ECO:0000256" key="8">
    <source>
        <dbReference type="ARBA" id="ARBA00022989"/>
    </source>
</evidence>
<dbReference type="PROSITE" id="PS50109">
    <property type="entry name" value="HIS_KIN"/>
    <property type="match status" value="1"/>
</dbReference>
<evidence type="ECO:0000256" key="4">
    <source>
        <dbReference type="ARBA" id="ARBA00022553"/>
    </source>
</evidence>
<dbReference type="SUPFAM" id="SSF47384">
    <property type="entry name" value="Homodimeric domain of signal transducing histidine kinase"/>
    <property type="match status" value="1"/>
</dbReference>
<evidence type="ECO:0000256" key="3">
    <source>
        <dbReference type="ARBA" id="ARBA00012438"/>
    </source>
</evidence>
<keyword evidence="5" id="KW-0808">Transferase</keyword>
<dbReference type="InterPro" id="IPR004358">
    <property type="entry name" value="Sig_transdc_His_kin-like_C"/>
</dbReference>